<keyword evidence="4 6" id="KW-1133">Transmembrane helix</keyword>
<evidence type="ECO:0000256" key="3">
    <source>
        <dbReference type="ARBA" id="ARBA00022692"/>
    </source>
</evidence>
<dbReference type="Proteomes" id="UP000470082">
    <property type="component" value="Unassembled WGS sequence"/>
</dbReference>
<organism evidence="8 9">
    <name type="scientific">Floccifex porci</name>
    <dbReference type="NCBI Taxonomy" id="2606629"/>
    <lineage>
        <taxon>Bacteria</taxon>
        <taxon>Bacillati</taxon>
        <taxon>Bacillota</taxon>
        <taxon>Erysipelotrichia</taxon>
        <taxon>Erysipelotrichales</taxon>
        <taxon>Erysipelotrichaceae</taxon>
        <taxon>Floccifex</taxon>
    </lineage>
</organism>
<feature type="transmembrane region" description="Helical" evidence="6">
    <location>
        <begin position="12"/>
        <end position="31"/>
    </location>
</feature>
<dbReference type="InterPro" id="IPR051461">
    <property type="entry name" value="UPF0750_membrane"/>
</dbReference>
<dbReference type="Pfam" id="PF10035">
    <property type="entry name" value="DUF2179"/>
    <property type="match status" value="1"/>
</dbReference>
<dbReference type="EMBL" id="VUMM01000003">
    <property type="protein sequence ID" value="MSS01120.1"/>
    <property type="molecule type" value="Genomic_DNA"/>
</dbReference>
<evidence type="ECO:0000259" key="7">
    <source>
        <dbReference type="Pfam" id="PF10035"/>
    </source>
</evidence>
<keyword evidence="3 6" id="KW-0812">Transmembrane</keyword>
<dbReference type="InterPro" id="IPR015867">
    <property type="entry name" value="N-reg_PII/ATP_PRibTrfase_C"/>
</dbReference>
<comment type="caution">
    <text evidence="8">The sequence shown here is derived from an EMBL/GenBank/DDBJ whole genome shotgun (WGS) entry which is preliminary data.</text>
</comment>
<protein>
    <submittedName>
        <fullName evidence="8">YitT family protein</fullName>
    </submittedName>
</protein>
<dbReference type="PANTHER" id="PTHR33545:SF5">
    <property type="entry name" value="UPF0750 MEMBRANE PROTEIN YITT"/>
    <property type="match status" value="1"/>
</dbReference>
<feature type="transmembrane region" description="Helical" evidence="6">
    <location>
        <begin position="104"/>
        <end position="124"/>
    </location>
</feature>
<dbReference type="PANTHER" id="PTHR33545">
    <property type="entry name" value="UPF0750 MEMBRANE PROTEIN YITT-RELATED"/>
    <property type="match status" value="1"/>
</dbReference>
<dbReference type="InterPro" id="IPR003740">
    <property type="entry name" value="YitT"/>
</dbReference>
<evidence type="ECO:0000256" key="6">
    <source>
        <dbReference type="SAM" id="Phobius"/>
    </source>
</evidence>
<feature type="transmembrane region" description="Helical" evidence="6">
    <location>
        <begin position="145"/>
        <end position="166"/>
    </location>
</feature>
<dbReference type="RefSeq" id="WP_154459582.1">
    <property type="nucleotide sequence ID" value="NZ_JAXEST010000041.1"/>
</dbReference>
<name>A0A7X2N266_9FIRM</name>
<dbReference type="CDD" id="cd16380">
    <property type="entry name" value="YitT_C"/>
    <property type="match status" value="1"/>
</dbReference>
<evidence type="ECO:0000256" key="1">
    <source>
        <dbReference type="ARBA" id="ARBA00004651"/>
    </source>
</evidence>
<dbReference type="Gene3D" id="3.30.70.120">
    <property type="match status" value="1"/>
</dbReference>
<feature type="transmembrane region" description="Helical" evidence="6">
    <location>
        <begin position="51"/>
        <end position="71"/>
    </location>
</feature>
<keyword evidence="5 6" id="KW-0472">Membrane</keyword>
<feature type="transmembrane region" description="Helical" evidence="6">
    <location>
        <begin position="78"/>
        <end position="98"/>
    </location>
</feature>
<feature type="domain" description="DUF2179" evidence="7">
    <location>
        <begin position="220"/>
        <end position="273"/>
    </location>
</feature>
<dbReference type="AlphaFoldDB" id="A0A7X2N266"/>
<keyword evidence="2" id="KW-1003">Cell membrane</keyword>
<gene>
    <name evidence="8" type="ORF">FYJ50_03165</name>
</gene>
<dbReference type="GO" id="GO:0005886">
    <property type="term" value="C:plasma membrane"/>
    <property type="evidence" value="ECO:0007669"/>
    <property type="project" value="UniProtKB-SubCell"/>
</dbReference>
<evidence type="ECO:0000256" key="4">
    <source>
        <dbReference type="ARBA" id="ARBA00022989"/>
    </source>
</evidence>
<dbReference type="PIRSF" id="PIRSF006483">
    <property type="entry name" value="Membrane_protein_YitT"/>
    <property type="match status" value="1"/>
</dbReference>
<comment type="subcellular location">
    <subcellularLocation>
        <location evidence="1">Cell membrane</location>
        <topology evidence="1">Multi-pass membrane protein</topology>
    </subcellularLocation>
</comment>
<reference evidence="8 9" key="1">
    <citation type="submission" date="2019-08" db="EMBL/GenBank/DDBJ databases">
        <title>In-depth cultivation of the pig gut microbiome towards novel bacterial diversity and tailored functional studies.</title>
        <authorList>
            <person name="Wylensek D."/>
            <person name="Hitch T.C.A."/>
            <person name="Clavel T."/>
        </authorList>
    </citation>
    <scope>NUCLEOTIDE SEQUENCE [LARGE SCALE GENOMIC DNA]</scope>
    <source>
        <strain evidence="8 9">LKV-178-WT-2G</strain>
    </source>
</reference>
<accession>A0A7X2N266</accession>
<dbReference type="Pfam" id="PF02588">
    <property type="entry name" value="YitT_membrane"/>
    <property type="match status" value="1"/>
</dbReference>
<dbReference type="InterPro" id="IPR019264">
    <property type="entry name" value="DUF2179"/>
</dbReference>
<evidence type="ECO:0000256" key="5">
    <source>
        <dbReference type="ARBA" id="ARBA00023136"/>
    </source>
</evidence>
<feature type="transmembrane region" description="Helical" evidence="6">
    <location>
        <begin position="172"/>
        <end position="190"/>
    </location>
</feature>
<evidence type="ECO:0000313" key="9">
    <source>
        <dbReference type="Proteomes" id="UP000470082"/>
    </source>
</evidence>
<evidence type="ECO:0000256" key="2">
    <source>
        <dbReference type="ARBA" id="ARBA00022475"/>
    </source>
</evidence>
<sequence length="296" mass="32550">MKNKIINVVQVLIGNIVLAVAVEAFIVPSGIPMGGATGLGLVLHHFFGWRISMTVLMVNVLLLIVSAVFFGKEFVEKTIFSTLAYPVLLEIVANIPGISTITNDLMLCALFGGLLVGCSMGLVVKAGGSTGGTDVVAMLLNKYTPLTVGTSVYLIDFCILALQAVFSNKEMILFGIVLTIVISTVINRLLPDGKVSLQVMIISKEYEKIRKEILFQIQAGVTLFYLETGYAKEKQKGLICVIPRYKLYDLKEMVYCIDPYAFITISVVNEVDGQGFTTDRLSFEEYEQKIEHKENL</sequence>
<keyword evidence="9" id="KW-1185">Reference proteome</keyword>
<evidence type="ECO:0000313" key="8">
    <source>
        <dbReference type="EMBL" id="MSS01120.1"/>
    </source>
</evidence>
<proteinExistence type="predicted"/>